<dbReference type="GO" id="GO:0045892">
    <property type="term" value="P:negative regulation of DNA-templated transcription"/>
    <property type="evidence" value="ECO:0007669"/>
    <property type="project" value="InterPro"/>
</dbReference>
<sequence length="201" mass="22476">MVDHSDMNSQHEIHPFAYQGGKDVTQRLEKVLNTKGNMGLASALGISKATISTWHQRNQTPFEIVVRVHLATGVSLKWILLGEGEMYESGKPSVESGKVELPYFELKNGDLIDNGKMFFDAKFLEGMPEAEHLMLVEHEGQKLFVDTSNKKVISGKYLVSFDGLSTVNELHRIPGDKVVSIFNGFERDIEIEKINVLGMVI</sequence>
<evidence type="ECO:0000259" key="2">
    <source>
        <dbReference type="Pfam" id="PF16452"/>
    </source>
</evidence>
<comment type="caution">
    <text evidence="3">The sequence shown here is derived from an EMBL/GenBank/DDBJ whole genome shotgun (WGS) entry which is preliminary data.</text>
</comment>
<dbReference type="Pfam" id="PF07022">
    <property type="entry name" value="Phage_CI_repr"/>
    <property type="match status" value="1"/>
</dbReference>
<proteinExistence type="predicted"/>
<accession>A0A2T3MSK1</accession>
<evidence type="ECO:0000259" key="1">
    <source>
        <dbReference type="Pfam" id="PF07022"/>
    </source>
</evidence>
<organism evidence="3 4">
    <name type="scientific">Photobacterium lipolyticum</name>
    <dbReference type="NCBI Taxonomy" id="266810"/>
    <lineage>
        <taxon>Bacteria</taxon>
        <taxon>Pseudomonadati</taxon>
        <taxon>Pseudomonadota</taxon>
        <taxon>Gammaproteobacteria</taxon>
        <taxon>Vibrionales</taxon>
        <taxon>Vibrionaceae</taxon>
        <taxon>Photobacterium</taxon>
    </lineage>
</organism>
<dbReference type="InterPro" id="IPR010744">
    <property type="entry name" value="Phage_CI_N"/>
</dbReference>
<dbReference type="InterPro" id="IPR010982">
    <property type="entry name" value="Lambda_DNA-bd_dom_sf"/>
</dbReference>
<dbReference type="GO" id="GO:0003677">
    <property type="term" value="F:DNA binding"/>
    <property type="evidence" value="ECO:0007669"/>
    <property type="project" value="InterPro"/>
</dbReference>
<gene>
    <name evidence="3" type="ORF">C9I89_20795</name>
</gene>
<feature type="domain" description="Bacteriophage CI repressor N-terminal" evidence="1">
    <location>
        <begin position="23"/>
        <end position="87"/>
    </location>
</feature>
<name>A0A2T3MSK1_9GAMM</name>
<dbReference type="AlphaFoldDB" id="A0A2T3MSK1"/>
<dbReference type="Gene3D" id="1.10.260.40">
    <property type="entry name" value="lambda repressor-like DNA-binding domains"/>
    <property type="match status" value="1"/>
</dbReference>
<evidence type="ECO:0000313" key="3">
    <source>
        <dbReference type="EMBL" id="PSW00651.1"/>
    </source>
</evidence>
<dbReference type="InterPro" id="IPR032499">
    <property type="entry name" value="Phage_CI_C"/>
</dbReference>
<dbReference type="GO" id="GO:0051259">
    <property type="term" value="P:protein complex oligomerization"/>
    <property type="evidence" value="ECO:0007669"/>
    <property type="project" value="InterPro"/>
</dbReference>
<reference evidence="3 4" key="1">
    <citation type="submission" date="2018-03" db="EMBL/GenBank/DDBJ databases">
        <title>Whole genome sequencing of Histamine producing bacteria.</title>
        <authorList>
            <person name="Butler K."/>
        </authorList>
    </citation>
    <scope>NUCLEOTIDE SEQUENCE [LARGE SCALE GENOMIC DNA]</scope>
    <source>
        <strain evidence="3 4">DSM 16190</strain>
    </source>
</reference>
<keyword evidence="4" id="KW-1185">Reference proteome</keyword>
<feature type="domain" description="Bacteriophage CI repressor C-terminal" evidence="2">
    <location>
        <begin position="102"/>
        <end position="200"/>
    </location>
</feature>
<protein>
    <submittedName>
        <fullName evidence="3">Transcriptional regulator</fullName>
    </submittedName>
</protein>
<dbReference type="Pfam" id="PF16452">
    <property type="entry name" value="Phage_CI_C"/>
    <property type="match status" value="1"/>
</dbReference>
<dbReference type="OrthoDB" id="5829794at2"/>
<dbReference type="Gene3D" id="2.10.109.10">
    <property type="entry name" value="Umud Fragment, subunit A"/>
    <property type="match status" value="1"/>
</dbReference>
<evidence type="ECO:0000313" key="4">
    <source>
        <dbReference type="Proteomes" id="UP000240904"/>
    </source>
</evidence>
<dbReference type="Proteomes" id="UP000240904">
    <property type="component" value="Unassembled WGS sequence"/>
</dbReference>
<dbReference type="EMBL" id="PYMC01000024">
    <property type="protein sequence ID" value="PSW00651.1"/>
    <property type="molecule type" value="Genomic_DNA"/>
</dbReference>